<name>A0A6H0X663_9CAUD</name>
<keyword evidence="2" id="KW-1185">Reference proteome</keyword>
<organism evidence="1 2">
    <name type="scientific">Bacillus phage Izhevsk</name>
    <dbReference type="NCBI Taxonomy" id="2724322"/>
    <lineage>
        <taxon>Viruses</taxon>
        <taxon>Duplodnaviria</taxon>
        <taxon>Heunggongvirae</taxon>
        <taxon>Uroviricota</taxon>
        <taxon>Caudoviricetes</taxon>
        <taxon>Joanripponvirinae</taxon>
        <taxon>Tsamsavirus</taxon>
        <taxon>Tsamsavirus izhevsk</taxon>
    </lineage>
</organism>
<evidence type="ECO:0000313" key="2">
    <source>
        <dbReference type="Proteomes" id="UP000503405"/>
    </source>
</evidence>
<sequence length="136" mass="16218">MEGLKLIEQVFADVIEEYGSMDLYEIEDLEGVTEYDDDIDYNDDWYNFHIVTFKYKGKYYSFEYKRHTSDNVCDTEYFYGTFKEIKILNPVELFGGIKDDFTLNKETFTQAEVITLLHLSPYQIHQLLKEVEDNDI</sequence>
<dbReference type="Proteomes" id="UP000503405">
    <property type="component" value="Segment"/>
</dbReference>
<evidence type="ECO:0000313" key="1">
    <source>
        <dbReference type="EMBL" id="QIW89783.1"/>
    </source>
</evidence>
<proteinExistence type="predicted"/>
<protein>
    <submittedName>
        <fullName evidence="1">Uncharacterized protein</fullName>
    </submittedName>
</protein>
<accession>A0A6H0X663</accession>
<gene>
    <name evidence="1" type="ORF">Izhevsk_102</name>
</gene>
<dbReference type="EMBL" id="MT254578">
    <property type="protein sequence ID" value="QIW89783.1"/>
    <property type="molecule type" value="Genomic_DNA"/>
</dbReference>
<reference evidence="1 2" key="1">
    <citation type="submission" date="2020-03" db="EMBL/GenBank/DDBJ databases">
        <authorList>
            <person name="Skorynina A."/>
            <person name="Kazantseva O."/>
            <person name="Baycher S."/>
            <person name="Piligrimova E."/>
            <person name="Kuliabin V."/>
            <person name="Shadrin A."/>
        </authorList>
    </citation>
    <scope>NUCLEOTIDE SEQUENCE [LARGE SCALE GENOMIC DNA]</scope>
</reference>